<reference evidence="1 2" key="1">
    <citation type="submission" date="2020-04" db="EMBL/GenBank/DDBJ databases">
        <authorList>
            <person name="De Canck E."/>
        </authorList>
    </citation>
    <scope>NUCLEOTIDE SEQUENCE [LARGE SCALE GENOMIC DNA]</scope>
    <source>
        <strain evidence="1 2">LMG 28614</strain>
    </source>
</reference>
<accession>A0A6S7BZP1</accession>
<evidence type="ECO:0000313" key="2">
    <source>
        <dbReference type="Proteomes" id="UP000494365"/>
    </source>
</evidence>
<proteinExistence type="predicted"/>
<dbReference type="RefSeq" id="WP_175153997.1">
    <property type="nucleotide sequence ID" value="NZ_CADIKK010000093.1"/>
</dbReference>
<gene>
    <name evidence="1" type="ORF">LMG28614_07193</name>
</gene>
<dbReference type="Proteomes" id="UP000494365">
    <property type="component" value="Unassembled WGS sequence"/>
</dbReference>
<organism evidence="1 2">
    <name type="scientific">Paraburkholderia ultramafica</name>
    <dbReference type="NCBI Taxonomy" id="1544867"/>
    <lineage>
        <taxon>Bacteria</taxon>
        <taxon>Pseudomonadati</taxon>
        <taxon>Pseudomonadota</taxon>
        <taxon>Betaproteobacteria</taxon>
        <taxon>Burkholderiales</taxon>
        <taxon>Burkholderiaceae</taxon>
        <taxon>Paraburkholderia</taxon>
    </lineage>
</organism>
<name>A0A6S7BZP1_9BURK</name>
<protein>
    <submittedName>
        <fullName evidence="1">Uncharacterized protein</fullName>
    </submittedName>
</protein>
<dbReference type="AlphaFoldDB" id="A0A6S7BZP1"/>
<evidence type="ECO:0000313" key="1">
    <source>
        <dbReference type="EMBL" id="CAB3810082.1"/>
    </source>
</evidence>
<sequence length="151" mass="16758">MVYKGSFKDIIYPAASREPRVARYRIVLAGHSNSVRAIVHLVHGEPSQPQQPDLAAVLDVVLGRIVREDLIGVRLDRIQLVVQTGPDFLTYPIRFNALEFRQPKRGVTQSGRNKDEPVHIRSHDVTGGSVAFYVDHNGAKPVAAKLATMLQ</sequence>
<dbReference type="EMBL" id="CADIKK010000093">
    <property type="protein sequence ID" value="CAB3810082.1"/>
    <property type="molecule type" value="Genomic_DNA"/>
</dbReference>
<keyword evidence="2" id="KW-1185">Reference proteome</keyword>